<reference evidence="1 2" key="1">
    <citation type="submission" date="2019-07" db="EMBL/GenBank/DDBJ databases">
        <title>The draft genome sequence of Aquimarina algiphila M91.</title>
        <authorList>
            <person name="Meng X."/>
        </authorList>
    </citation>
    <scope>NUCLEOTIDE SEQUENCE [LARGE SCALE GENOMIC DNA]</scope>
    <source>
        <strain evidence="1 2">M91</strain>
    </source>
</reference>
<dbReference type="EMBL" id="VLNR01000005">
    <property type="protein sequence ID" value="TSE10643.1"/>
    <property type="molecule type" value="Genomic_DNA"/>
</dbReference>
<name>A0A554VQ49_9FLAO</name>
<dbReference type="AlphaFoldDB" id="A0A554VQ49"/>
<keyword evidence="1" id="KW-0378">Hydrolase</keyword>
<accession>A0A554VQ49</accession>
<dbReference type="Proteomes" id="UP000318833">
    <property type="component" value="Unassembled WGS sequence"/>
</dbReference>
<organism evidence="1 2">
    <name type="scientific">Aquimarina algiphila</name>
    <dbReference type="NCBI Taxonomy" id="2047982"/>
    <lineage>
        <taxon>Bacteria</taxon>
        <taxon>Pseudomonadati</taxon>
        <taxon>Bacteroidota</taxon>
        <taxon>Flavobacteriia</taxon>
        <taxon>Flavobacteriales</taxon>
        <taxon>Flavobacteriaceae</taxon>
        <taxon>Aquimarina</taxon>
    </lineage>
</organism>
<sequence length="423" mass="49097">MKHKGYYLLIFFIGIKVHSQISNSTDKRPFFVVPEILIGKTGEANTGFPETKLQKSFFVSFGRRSRMIDQQWAILLGYPKTGVSLGVTDFGNTEKLGMAYTVMPFIEVGIFRKYSSRWNLNIGMGSSYIDKQFHPDTNPFNQAVTTKINWAFRSFVYYDIFKKEALNWRLGFGYTHYSNGHTRLPNQGLNSFLVSLSSNIGKEDKTSDKDRIIQKEKRIRSSETYFSGRIGIGQNVLSRIYNDKKEVYSIALSAGKIINRTFKFGAGFYYRFYEQYYDHINENGPLISEQVPNFRDNPYRYATNLGFFASTEFLMGHVGVEIDLGINIYKPFYKIDWQLSQGYFFKGEYTRLGELDSYYQIKRTISSKLEIKYYLFNTNKSPKNNIYIGASINANLGQADFSDLSLGYVYRFNFKERKHTRSN</sequence>
<gene>
    <name evidence="1" type="ORF">FOF46_03420</name>
</gene>
<evidence type="ECO:0000313" key="1">
    <source>
        <dbReference type="EMBL" id="TSE10643.1"/>
    </source>
</evidence>
<dbReference type="OrthoDB" id="627554at2"/>
<dbReference type="InterPro" id="IPR018550">
    <property type="entry name" value="Lipid-A_deacylase-rel"/>
</dbReference>
<dbReference type="GO" id="GO:0016787">
    <property type="term" value="F:hydrolase activity"/>
    <property type="evidence" value="ECO:0007669"/>
    <property type="project" value="UniProtKB-KW"/>
</dbReference>
<keyword evidence="2" id="KW-1185">Reference proteome</keyword>
<dbReference type="Gene3D" id="2.40.160.20">
    <property type="match status" value="1"/>
</dbReference>
<dbReference type="RefSeq" id="WP_143915464.1">
    <property type="nucleotide sequence ID" value="NZ_CANLFO010000001.1"/>
</dbReference>
<evidence type="ECO:0000313" key="2">
    <source>
        <dbReference type="Proteomes" id="UP000318833"/>
    </source>
</evidence>
<proteinExistence type="predicted"/>
<dbReference type="Pfam" id="PF09411">
    <property type="entry name" value="PagL"/>
    <property type="match status" value="1"/>
</dbReference>
<comment type="caution">
    <text evidence="1">The sequence shown here is derived from an EMBL/GenBank/DDBJ whole genome shotgun (WGS) entry which is preliminary data.</text>
</comment>
<protein>
    <submittedName>
        <fullName evidence="1">Acyloxyacyl hydrolase</fullName>
    </submittedName>
</protein>